<dbReference type="STRING" id="42253.NITMOv2_0753"/>
<keyword evidence="2" id="KW-1185">Reference proteome</keyword>
<dbReference type="RefSeq" id="WP_053378570.1">
    <property type="nucleotide sequence ID" value="NZ_CP011801.1"/>
</dbReference>
<evidence type="ECO:0000313" key="1">
    <source>
        <dbReference type="EMBL" id="ALA57189.1"/>
    </source>
</evidence>
<protein>
    <submittedName>
        <fullName evidence="1">Uncharacterized protein</fullName>
    </submittedName>
</protein>
<name>A0A0K2G8K1_NITMO</name>
<reference evidence="1 2" key="1">
    <citation type="journal article" date="2015" name="Proc. Natl. Acad. Sci. U.S.A.">
        <title>Expanded metabolic versatility of ubiquitous nitrite-oxidizing bacteria from the genus Nitrospira.</title>
        <authorList>
            <person name="Koch H."/>
            <person name="Lucker S."/>
            <person name="Albertsen M."/>
            <person name="Kitzinger K."/>
            <person name="Herbold C."/>
            <person name="Spieck E."/>
            <person name="Nielsen P.H."/>
            <person name="Wagner M."/>
            <person name="Daims H."/>
        </authorList>
    </citation>
    <scope>NUCLEOTIDE SEQUENCE [LARGE SCALE GENOMIC DNA]</scope>
    <source>
        <strain evidence="1 2">NSP M-1</strain>
    </source>
</reference>
<dbReference type="Proteomes" id="UP000069205">
    <property type="component" value="Chromosome"/>
</dbReference>
<dbReference type="EMBL" id="CP011801">
    <property type="protein sequence ID" value="ALA57189.1"/>
    <property type="molecule type" value="Genomic_DNA"/>
</dbReference>
<organism evidence="1 2">
    <name type="scientific">Nitrospira moscoviensis</name>
    <dbReference type="NCBI Taxonomy" id="42253"/>
    <lineage>
        <taxon>Bacteria</taxon>
        <taxon>Pseudomonadati</taxon>
        <taxon>Nitrospirota</taxon>
        <taxon>Nitrospiria</taxon>
        <taxon>Nitrospirales</taxon>
        <taxon>Nitrospiraceae</taxon>
        <taxon>Nitrospira</taxon>
    </lineage>
</organism>
<proteinExistence type="predicted"/>
<accession>A0A0K2G8K1</accession>
<evidence type="ECO:0000313" key="2">
    <source>
        <dbReference type="Proteomes" id="UP000069205"/>
    </source>
</evidence>
<dbReference type="KEGG" id="nmv:NITMOv2_0753"/>
<dbReference type="AlphaFoldDB" id="A0A0K2G8K1"/>
<gene>
    <name evidence="1" type="ORF">NITMOv2_0753</name>
</gene>
<sequence length="119" mass="13418">MQFVRIGGKAINMENVLYVEEQHWHDTTTMNLYFVGQANSPWFSPTKMDKNCQDISSMRPNGRRRLTSTAWSGPVAFLEDTRHAPASCPYSRCEKEVGALGEVVYRGIVSRGGSMAQSW</sequence>
<dbReference type="PATRIC" id="fig|42253.5.peg.744"/>